<comment type="caution">
    <text evidence="2">The sequence shown here is derived from an EMBL/GenBank/DDBJ whole genome shotgun (WGS) entry which is preliminary data.</text>
</comment>
<organism evidence="2 3">
    <name type="scientific">Blepharisma stoltei</name>
    <dbReference type="NCBI Taxonomy" id="1481888"/>
    <lineage>
        <taxon>Eukaryota</taxon>
        <taxon>Sar</taxon>
        <taxon>Alveolata</taxon>
        <taxon>Ciliophora</taxon>
        <taxon>Postciliodesmatophora</taxon>
        <taxon>Heterotrichea</taxon>
        <taxon>Heterotrichida</taxon>
        <taxon>Blepharismidae</taxon>
        <taxon>Blepharisma</taxon>
    </lineage>
</organism>
<dbReference type="AlphaFoldDB" id="A0AAU9KIA4"/>
<reference evidence="2" key="1">
    <citation type="submission" date="2021-09" db="EMBL/GenBank/DDBJ databases">
        <authorList>
            <consortium name="AG Swart"/>
            <person name="Singh M."/>
            <person name="Singh A."/>
            <person name="Seah K."/>
            <person name="Emmerich C."/>
        </authorList>
    </citation>
    <scope>NUCLEOTIDE SEQUENCE</scope>
    <source>
        <strain evidence="2">ATCC30299</strain>
    </source>
</reference>
<dbReference type="EMBL" id="CAJZBQ010000062">
    <property type="protein sequence ID" value="CAG9335435.1"/>
    <property type="molecule type" value="Genomic_DNA"/>
</dbReference>
<accession>A0AAU9KIA4</accession>
<evidence type="ECO:0000313" key="2">
    <source>
        <dbReference type="EMBL" id="CAG9335435.1"/>
    </source>
</evidence>
<dbReference type="Proteomes" id="UP001162131">
    <property type="component" value="Unassembled WGS sequence"/>
</dbReference>
<evidence type="ECO:0000256" key="1">
    <source>
        <dbReference type="SAM" id="MobiDB-lite"/>
    </source>
</evidence>
<feature type="region of interest" description="Disordered" evidence="1">
    <location>
        <begin position="194"/>
        <end position="222"/>
    </location>
</feature>
<proteinExistence type="predicted"/>
<sequence length="222" mass="25850">MSAKCQWRRCSNDSEWLCKCISEGYKVCKEHLPDHLEEVGFNHSIPESLFMRIDPQCLAELNKIIQYAKEKIDREYANVLNIVKELTRALNEKVEMELKQITIMQQNYIAAFEIAITHERIRKSTISPKFQEILANFNAFKDTVKDPNWFSVTLNDKEVKTAIDDLIKVKIIKPDLFKITGMGEDFPKMQQYEFQEEAKENPADISDTGSYEDELVDFDPNS</sequence>
<name>A0AAU9KIA4_9CILI</name>
<protein>
    <submittedName>
        <fullName evidence="2">Uncharacterized protein</fullName>
    </submittedName>
</protein>
<evidence type="ECO:0000313" key="3">
    <source>
        <dbReference type="Proteomes" id="UP001162131"/>
    </source>
</evidence>
<feature type="compositionally biased region" description="Acidic residues" evidence="1">
    <location>
        <begin position="210"/>
        <end position="222"/>
    </location>
</feature>
<keyword evidence="3" id="KW-1185">Reference proteome</keyword>
<gene>
    <name evidence="2" type="ORF">BSTOLATCC_MIC63908</name>
</gene>